<dbReference type="GO" id="GO:0007030">
    <property type="term" value="P:Golgi organization"/>
    <property type="evidence" value="ECO:0007669"/>
    <property type="project" value="InterPro"/>
</dbReference>
<keyword evidence="5" id="KW-0653">Protein transport</keyword>
<keyword evidence="6" id="KW-0333">Golgi apparatus</keyword>
<evidence type="ECO:0000313" key="13">
    <source>
        <dbReference type="Proteomes" id="UP000244855"/>
    </source>
</evidence>
<protein>
    <recommendedName>
        <fullName evidence="3">Conserved oligomeric Golgi complex subunit 2</fullName>
    </recommendedName>
    <alternativeName>
        <fullName evidence="8">Component of oligomeric Golgi complex 2</fullName>
    </alternativeName>
</protein>
<dbReference type="PANTHER" id="PTHR12961:SF0">
    <property type="entry name" value="CONSERVED OLIGOMERIC GOLGI COMPLEX SUBUNIT 2"/>
    <property type="match status" value="1"/>
</dbReference>
<evidence type="ECO:0000259" key="11">
    <source>
        <dbReference type="Pfam" id="PF06148"/>
    </source>
</evidence>
<dbReference type="AlphaFoldDB" id="A0A2V1D6P6"/>
<organism evidence="12 13">
    <name type="scientific">Periconia macrospinosa</name>
    <dbReference type="NCBI Taxonomy" id="97972"/>
    <lineage>
        <taxon>Eukaryota</taxon>
        <taxon>Fungi</taxon>
        <taxon>Dikarya</taxon>
        <taxon>Ascomycota</taxon>
        <taxon>Pezizomycotina</taxon>
        <taxon>Dothideomycetes</taxon>
        <taxon>Pleosporomycetidae</taxon>
        <taxon>Pleosporales</taxon>
        <taxon>Massarineae</taxon>
        <taxon>Periconiaceae</taxon>
        <taxon>Periconia</taxon>
    </lineage>
</organism>
<proteinExistence type="inferred from homology"/>
<feature type="compositionally biased region" description="Low complexity" evidence="10">
    <location>
        <begin position="19"/>
        <end position="31"/>
    </location>
</feature>
<dbReference type="EMBL" id="KZ805572">
    <property type="protein sequence ID" value="PVH93725.1"/>
    <property type="molecule type" value="Genomic_DNA"/>
</dbReference>
<comment type="subcellular location">
    <subcellularLocation>
        <location evidence="1">Golgi apparatus membrane</location>
        <topology evidence="1">Peripheral membrane protein</topology>
    </subcellularLocation>
</comment>
<feature type="region of interest" description="Disordered" evidence="10">
    <location>
        <begin position="182"/>
        <end position="216"/>
    </location>
</feature>
<accession>A0A2V1D6P6</accession>
<evidence type="ECO:0000256" key="3">
    <source>
        <dbReference type="ARBA" id="ARBA00020977"/>
    </source>
</evidence>
<evidence type="ECO:0000256" key="5">
    <source>
        <dbReference type="ARBA" id="ARBA00022927"/>
    </source>
</evidence>
<evidence type="ECO:0000256" key="4">
    <source>
        <dbReference type="ARBA" id="ARBA00022448"/>
    </source>
</evidence>
<keyword evidence="9" id="KW-0175">Coiled coil</keyword>
<reference evidence="12 13" key="1">
    <citation type="journal article" date="2018" name="Sci. Rep.">
        <title>Comparative genomics provides insights into the lifestyle and reveals functional heterogeneity of dark septate endophytic fungi.</title>
        <authorList>
            <person name="Knapp D.G."/>
            <person name="Nemeth J.B."/>
            <person name="Barry K."/>
            <person name="Hainaut M."/>
            <person name="Henrissat B."/>
            <person name="Johnson J."/>
            <person name="Kuo A."/>
            <person name="Lim J.H.P."/>
            <person name="Lipzen A."/>
            <person name="Nolan M."/>
            <person name="Ohm R.A."/>
            <person name="Tamas L."/>
            <person name="Grigoriev I.V."/>
            <person name="Spatafora J.W."/>
            <person name="Nagy L.G."/>
            <person name="Kovacs G.M."/>
        </authorList>
    </citation>
    <scope>NUCLEOTIDE SEQUENCE [LARGE SCALE GENOMIC DNA]</scope>
    <source>
        <strain evidence="12 13">DSE2036</strain>
    </source>
</reference>
<keyword evidence="4" id="KW-0813">Transport</keyword>
<dbReference type="Proteomes" id="UP000244855">
    <property type="component" value="Unassembled WGS sequence"/>
</dbReference>
<evidence type="ECO:0000256" key="7">
    <source>
        <dbReference type="ARBA" id="ARBA00023136"/>
    </source>
</evidence>
<dbReference type="Pfam" id="PF06148">
    <property type="entry name" value="COG2_N"/>
    <property type="match status" value="1"/>
</dbReference>
<feature type="compositionally biased region" description="Acidic residues" evidence="10">
    <location>
        <begin position="190"/>
        <end position="213"/>
    </location>
</feature>
<evidence type="ECO:0000256" key="8">
    <source>
        <dbReference type="ARBA" id="ARBA00031344"/>
    </source>
</evidence>
<feature type="domain" description="Conserved oligomeric Golgi complex subunit 2 N-terminal" evidence="11">
    <location>
        <begin position="41"/>
        <end position="113"/>
    </location>
</feature>
<evidence type="ECO:0000256" key="6">
    <source>
        <dbReference type="ARBA" id="ARBA00023034"/>
    </source>
</evidence>
<evidence type="ECO:0000256" key="9">
    <source>
        <dbReference type="SAM" id="Coils"/>
    </source>
</evidence>
<keyword evidence="7" id="KW-0472">Membrane</keyword>
<sequence length="307" mass="33620">MSGFYIGDSSPSHPPSTIANDNSDASSTTSSLDLPYPEPLPRSAFLAPDFTPTSYLSTLHNRHQTLEDLRSELRARSQLLSRELLDLVNGNYQDFLGLGRSLKGGDEKVEEVRVGLLGLRKEVEACRDVVGERESEVVRLLGEKVGIRREIVVGRRLVEFDARLRALEEELLVEAVGGKAGLANGGGGGDESEVEDEDSEEDEDEEDSEEEEGGTFGVSIAKLRRHSLQYRVVQRLEKGLADHPFVTAQAPRMIKVRNTLLLDLSSALQQAKSAGVSGQGRIVKIMNIYADMDESAEAVKVLKSLKT</sequence>
<keyword evidence="13" id="KW-1185">Reference proteome</keyword>
<dbReference type="InterPro" id="IPR024602">
    <property type="entry name" value="COG_su2_N"/>
</dbReference>
<evidence type="ECO:0000256" key="1">
    <source>
        <dbReference type="ARBA" id="ARBA00004395"/>
    </source>
</evidence>
<dbReference type="GO" id="GO:0017119">
    <property type="term" value="C:Golgi transport complex"/>
    <property type="evidence" value="ECO:0007669"/>
    <property type="project" value="TreeGrafter"/>
</dbReference>
<feature type="coiled-coil region" evidence="9">
    <location>
        <begin position="56"/>
        <end position="83"/>
    </location>
</feature>
<feature type="compositionally biased region" description="Polar residues" evidence="10">
    <location>
        <begin position="9"/>
        <end position="18"/>
    </location>
</feature>
<dbReference type="OrthoDB" id="332281at2759"/>
<gene>
    <name evidence="12" type="ORF">DM02DRAFT_619108</name>
</gene>
<evidence type="ECO:0000256" key="10">
    <source>
        <dbReference type="SAM" id="MobiDB-lite"/>
    </source>
</evidence>
<evidence type="ECO:0000256" key="2">
    <source>
        <dbReference type="ARBA" id="ARBA00007603"/>
    </source>
</evidence>
<evidence type="ECO:0000313" key="12">
    <source>
        <dbReference type="EMBL" id="PVH93725.1"/>
    </source>
</evidence>
<dbReference type="GO" id="GO:0006891">
    <property type="term" value="P:intra-Golgi vesicle-mediated transport"/>
    <property type="evidence" value="ECO:0007669"/>
    <property type="project" value="TreeGrafter"/>
</dbReference>
<dbReference type="GO" id="GO:0000139">
    <property type="term" value="C:Golgi membrane"/>
    <property type="evidence" value="ECO:0007669"/>
    <property type="project" value="UniProtKB-SubCell"/>
</dbReference>
<comment type="similarity">
    <text evidence="2">Belongs to the COG2 family.</text>
</comment>
<dbReference type="InterPro" id="IPR009316">
    <property type="entry name" value="COG2"/>
</dbReference>
<name>A0A2V1D6P6_9PLEO</name>
<dbReference type="PANTHER" id="PTHR12961">
    <property type="entry name" value="CONSERVED OLIGOMERIC GOLGI COMPLEX COMPONENT 2"/>
    <property type="match status" value="1"/>
</dbReference>
<dbReference type="GO" id="GO:0015031">
    <property type="term" value="P:protein transport"/>
    <property type="evidence" value="ECO:0007669"/>
    <property type="project" value="UniProtKB-KW"/>
</dbReference>
<feature type="region of interest" description="Disordered" evidence="10">
    <location>
        <begin position="1"/>
        <end position="34"/>
    </location>
</feature>
<dbReference type="STRING" id="97972.A0A2V1D6P6"/>